<dbReference type="Proteomes" id="UP001149813">
    <property type="component" value="Unassembled WGS sequence"/>
</dbReference>
<proteinExistence type="predicted"/>
<dbReference type="PRINTS" id="PR00625">
    <property type="entry name" value="JDOMAIN"/>
</dbReference>
<keyword evidence="1" id="KW-0143">Chaperone</keyword>
<dbReference type="SMART" id="SM00271">
    <property type="entry name" value="DnaJ"/>
    <property type="match status" value="1"/>
</dbReference>
<dbReference type="InterPro" id="IPR024586">
    <property type="entry name" value="DnaJ-like_C11_C"/>
</dbReference>
<dbReference type="PANTHER" id="PTHR44157">
    <property type="entry name" value="DNAJ HOMOLOG SUBFAMILY C MEMBER 11"/>
    <property type="match status" value="1"/>
</dbReference>
<evidence type="ECO:0000256" key="1">
    <source>
        <dbReference type="ARBA" id="ARBA00023186"/>
    </source>
</evidence>
<comment type="caution">
    <text evidence="5">The sequence shown here is derived from an EMBL/GenBank/DDBJ whole genome shotgun (WGS) entry which is preliminary data.</text>
</comment>
<dbReference type="AlphaFoldDB" id="A0A9W7XW36"/>
<dbReference type="PROSITE" id="PS50076">
    <property type="entry name" value="DNAJ_2"/>
    <property type="match status" value="1"/>
</dbReference>
<keyword evidence="2" id="KW-0175">Coiled coil</keyword>
<dbReference type="Gene3D" id="1.10.287.110">
    <property type="entry name" value="DnaJ domain"/>
    <property type="match status" value="1"/>
</dbReference>
<reference evidence="5" key="1">
    <citation type="submission" date="2022-07" db="EMBL/GenBank/DDBJ databases">
        <title>Phylogenomic reconstructions and comparative analyses of Kickxellomycotina fungi.</title>
        <authorList>
            <person name="Reynolds N.K."/>
            <person name="Stajich J.E."/>
            <person name="Barry K."/>
            <person name="Grigoriev I.V."/>
            <person name="Crous P."/>
            <person name="Smith M.E."/>
        </authorList>
    </citation>
    <scope>NUCLEOTIDE SEQUENCE</scope>
    <source>
        <strain evidence="5">NBRC 32514</strain>
    </source>
</reference>
<dbReference type="Pfam" id="PF11875">
    <property type="entry name" value="DnaJ-like_C11_C"/>
    <property type="match status" value="1"/>
</dbReference>
<dbReference type="CDD" id="cd06257">
    <property type="entry name" value="DnaJ"/>
    <property type="match status" value="1"/>
</dbReference>
<dbReference type="GO" id="GO:0005739">
    <property type="term" value="C:mitochondrion"/>
    <property type="evidence" value="ECO:0007669"/>
    <property type="project" value="GOC"/>
</dbReference>
<keyword evidence="6" id="KW-1185">Reference proteome</keyword>
<evidence type="ECO:0000259" key="4">
    <source>
        <dbReference type="PROSITE" id="PS50076"/>
    </source>
</evidence>
<dbReference type="GO" id="GO:0042407">
    <property type="term" value="P:cristae formation"/>
    <property type="evidence" value="ECO:0007669"/>
    <property type="project" value="TreeGrafter"/>
</dbReference>
<evidence type="ECO:0000256" key="2">
    <source>
        <dbReference type="SAM" id="Coils"/>
    </source>
</evidence>
<dbReference type="InterPro" id="IPR036869">
    <property type="entry name" value="J_dom_sf"/>
</dbReference>
<evidence type="ECO:0000313" key="5">
    <source>
        <dbReference type="EMBL" id="KAJ1719477.1"/>
    </source>
</evidence>
<dbReference type="InterPro" id="IPR052243">
    <property type="entry name" value="Mito_inner_membrane_organizer"/>
</dbReference>
<dbReference type="Pfam" id="PF00226">
    <property type="entry name" value="DnaJ"/>
    <property type="match status" value="1"/>
</dbReference>
<evidence type="ECO:0000256" key="3">
    <source>
        <dbReference type="SAM" id="Phobius"/>
    </source>
</evidence>
<dbReference type="SUPFAM" id="SSF46565">
    <property type="entry name" value="Chaperone J-domain"/>
    <property type="match status" value="1"/>
</dbReference>
<dbReference type="InterPro" id="IPR001623">
    <property type="entry name" value="DnaJ_domain"/>
</dbReference>
<sequence>MHTTTTTDGDVSDDETLLRDLEQRARDVDGPADHYGVLNVARSASADDVRDAYRRLSRLFHPDRHQSAERRQWAQQQFHLIQRAYEVLGSPAARAAYDVLGDEGVPLARTAVGHKIETARDLQARFEREARRRRVEDIEQLVQSRSEAVATVSCVGGLRRAAPQQLALSHSFAAALGDSATAVVAAHMFSRGGRGGGNVTATVRRPLGASAWASLAAPLLPPHVLTLEAGRQLRGDAYASARVTQAPRRAPAATLTLSRMLTASAAAALTVRTGSQYAWAEPPAAAEPSGVALSLTAKHGARGDFHVEAAAGRQQSHVTAKYTHAVDARLALVAGATVTASARGLHDVACRVGLRAAVSDWTTAGWRVDFGLASGVVATLHVRRLGHRLRLPLVLAPGLDLGVVAAAALAPLAVALAVNTAVLAPRRRRLVRQRLAELRDEQLAQLHRLKRRAEEAARLMAPQAERSQRAARAAAGLVIERALYGDLPFATAAQNSNGVAAALDAAAASLAALAHADEPRACDVTVPLAALVAGDQLVIAAGASKRFLPGFYDPAFGAPKALFVRYSFRGAVHEAVVRDDEALAIPLKAHSITA</sequence>
<feature type="domain" description="J" evidence="4">
    <location>
        <begin position="33"/>
        <end position="101"/>
    </location>
</feature>
<dbReference type="OrthoDB" id="10250354at2759"/>
<dbReference type="InterPro" id="IPR055225">
    <property type="entry name" value="DNAJC11-like_beta-barrel"/>
</dbReference>
<protein>
    <recommendedName>
        <fullName evidence="4">J domain-containing protein</fullName>
    </recommendedName>
</protein>
<dbReference type="Pfam" id="PF22774">
    <property type="entry name" value="DNAJC11_beta-barrel"/>
    <property type="match status" value="1"/>
</dbReference>
<keyword evidence="3" id="KW-0472">Membrane</keyword>
<name>A0A9W7XW36_9FUNG</name>
<dbReference type="EMBL" id="JANBOJ010000394">
    <property type="protein sequence ID" value="KAJ1719477.1"/>
    <property type="molecule type" value="Genomic_DNA"/>
</dbReference>
<organism evidence="5 6">
    <name type="scientific">Coemansia erecta</name>
    <dbReference type="NCBI Taxonomy" id="147472"/>
    <lineage>
        <taxon>Eukaryota</taxon>
        <taxon>Fungi</taxon>
        <taxon>Fungi incertae sedis</taxon>
        <taxon>Zoopagomycota</taxon>
        <taxon>Kickxellomycotina</taxon>
        <taxon>Kickxellomycetes</taxon>
        <taxon>Kickxellales</taxon>
        <taxon>Kickxellaceae</taxon>
        <taxon>Coemansia</taxon>
    </lineage>
</organism>
<accession>A0A9W7XW36</accession>
<gene>
    <name evidence="5" type="ORF">LPJ53_005777</name>
</gene>
<keyword evidence="3" id="KW-1133">Transmembrane helix</keyword>
<feature type="transmembrane region" description="Helical" evidence="3">
    <location>
        <begin position="401"/>
        <end position="424"/>
    </location>
</feature>
<dbReference type="PANTHER" id="PTHR44157:SF1">
    <property type="entry name" value="DNAJ HOMOLOG SUBFAMILY C MEMBER 11"/>
    <property type="match status" value="1"/>
</dbReference>
<keyword evidence="3" id="KW-0812">Transmembrane</keyword>
<evidence type="ECO:0000313" key="6">
    <source>
        <dbReference type="Proteomes" id="UP001149813"/>
    </source>
</evidence>
<feature type="coiled-coil region" evidence="2">
    <location>
        <begin position="432"/>
        <end position="459"/>
    </location>
</feature>